<feature type="transmembrane region" description="Helical" evidence="6">
    <location>
        <begin position="359"/>
        <end position="384"/>
    </location>
</feature>
<reference evidence="8 9" key="1">
    <citation type="submission" date="2015-06" db="EMBL/GenBank/DDBJ databases">
        <title>Genome sequencing of Cronobacter sp. strain DJ34 isolated from petroleum contaminated sludge of Duliajan Oil Fields, Assam, India.</title>
        <authorList>
            <person name="Pal S."/>
            <person name="Banerjee T.D."/>
            <person name="Roy A."/>
            <person name="Sar P."/>
            <person name="Kazy S.K."/>
        </authorList>
    </citation>
    <scope>NUCLEOTIDE SEQUENCE [LARGE SCALE GENOMIC DNA]</scope>
    <source>
        <strain evidence="8 9">DJ34</strain>
    </source>
</reference>
<dbReference type="SMART" id="SM00849">
    <property type="entry name" value="Lactamase_B"/>
    <property type="match status" value="1"/>
</dbReference>
<dbReference type="EMBL" id="LFEJ01000022">
    <property type="protein sequence ID" value="KMV33577.1"/>
    <property type="molecule type" value="Genomic_DNA"/>
</dbReference>
<dbReference type="InterPro" id="IPR052159">
    <property type="entry name" value="Competence_DNA_uptake"/>
</dbReference>
<dbReference type="InterPro" id="IPR001279">
    <property type="entry name" value="Metallo-B-lactamas"/>
</dbReference>
<dbReference type="Pfam" id="PF00753">
    <property type="entry name" value="Lactamase_B"/>
    <property type="match status" value="1"/>
</dbReference>
<dbReference type="InterPro" id="IPR036866">
    <property type="entry name" value="RibonucZ/Hydroxyglut_hydro"/>
</dbReference>
<dbReference type="GO" id="GO:0030420">
    <property type="term" value="P:establishment of competence for transformation"/>
    <property type="evidence" value="ECO:0007669"/>
    <property type="project" value="InterPro"/>
</dbReference>
<feature type="domain" description="Metallo-beta-lactamase" evidence="7">
    <location>
        <begin position="509"/>
        <end position="690"/>
    </location>
</feature>
<comment type="caution">
    <text evidence="8">The sequence shown here is derived from an EMBL/GenBank/DDBJ whole genome shotgun (WGS) entry which is preliminary data.</text>
</comment>
<keyword evidence="5 6" id="KW-0472">Membrane</keyword>
<dbReference type="Gene3D" id="3.60.15.10">
    <property type="entry name" value="Ribonuclease Z/Hydroxyacylglutathione hydrolase-like"/>
    <property type="match status" value="1"/>
</dbReference>
<dbReference type="AlphaFoldDB" id="A0A0J8VKG7"/>
<protein>
    <submittedName>
        <fullName evidence="8">Competence protein ComEC</fullName>
    </submittedName>
</protein>
<feature type="transmembrane region" description="Helical" evidence="6">
    <location>
        <begin position="390"/>
        <end position="413"/>
    </location>
</feature>
<feature type="transmembrane region" description="Helical" evidence="6">
    <location>
        <begin position="305"/>
        <end position="323"/>
    </location>
</feature>
<dbReference type="InterPro" id="IPR004797">
    <property type="entry name" value="Competence_ComEC/Rec2"/>
</dbReference>
<dbReference type="NCBIfam" id="TIGR00361">
    <property type="entry name" value="ComEC_Rec2"/>
    <property type="match status" value="1"/>
</dbReference>
<keyword evidence="9" id="KW-1185">Reference proteome</keyword>
<evidence type="ECO:0000259" key="7">
    <source>
        <dbReference type="SMART" id="SM00849"/>
    </source>
</evidence>
<sequence>MIALPALCVCVILGTLPLLFLPALPAEGIAITGALLACIGCRWLPGRMKFTAFITLFFCWAVLSARELVWPFSSLLAGNQRVEAVVIRTDGATEHQVAINKLNNRWIFPSVGVMLRGSYLPEQACAGQRMRMTLRLRPVHGQLNEGGFDNQRYALAQRLPLTGRIIDAQIISGDCSLRARYIASVSASLTSYVWRDVILALGFGERLTLGPEVKILLRNTGTAHLMAISGLHIGLAGSLGWLLARLLQLFLPAHRIGYRFPLLMLLVSASVYTWLAGSNPPAVRTLVAIFIWSLLRLSGRNWNAWQVWLCCVAGILFIEPTAILSESLWLSAFAVAALIFWYQWMPFTLKPVRSWLRFLLELAHLQVGITLLLMPIQLVLFHGISLTSLAANLVAVPVITFIAVPLILTGMAINLTGWQWAEQGIWRLTDTLLQALFKFLRWLPEGWLDVDERYRWLALTPWLCIVLWRLRFHFFSPLLAVAAIALLAAPLWCVQKKPDWSLHMLDVGHGLAVVIERNGRAMLYDTGNGWPGGDSGQQIIIPWLRWHNLQPDGVILSHEHLDHRGGLESVLRVWPKLMVRSALGWARHQPCWRGETWRWEGLHFTAHWPQAGAVQAGNNGSCVVKIDDGRNSVLLTGDIEAPAEWAMLKNYRQALRSEVLVVPHHGSRTSSSDTLLSMVDGKAALASVSRYNAWRLPSVKVTRRYARHGYRWHDTAQSGQITVIFSPEGWQIKGLREQILPRWYHQWFGAPADNR</sequence>
<dbReference type="NCBIfam" id="NF008580">
    <property type="entry name" value="PRK11539.1"/>
    <property type="match status" value="1"/>
</dbReference>
<keyword evidence="3 6" id="KW-0812">Transmembrane</keyword>
<keyword evidence="2" id="KW-1003">Cell membrane</keyword>
<feature type="transmembrane region" description="Helical" evidence="6">
    <location>
        <begin position="472"/>
        <end position="494"/>
    </location>
</feature>
<keyword evidence="4 6" id="KW-1133">Transmembrane helix</keyword>
<proteinExistence type="predicted"/>
<dbReference type="GO" id="GO:0005886">
    <property type="term" value="C:plasma membrane"/>
    <property type="evidence" value="ECO:0007669"/>
    <property type="project" value="UniProtKB-SubCell"/>
</dbReference>
<evidence type="ECO:0000256" key="3">
    <source>
        <dbReference type="ARBA" id="ARBA00022692"/>
    </source>
</evidence>
<name>A0A0J8VKG7_9ENTR</name>
<evidence type="ECO:0000256" key="1">
    <source>
        <dbReference type="ARBA" id="ARBA00004651"/>
    </source>
</evidence>
<accession>A0A0J8VKG7</accession>
<feature type="transmembrane region" description="Helical" evidence="6">
    <location>
        <begin position="256"/>
        <end position="275"/>
    </location>
</feature>
<dbReference type="RefSeq" id="WP_048888408.1">
    <property type="nucleotide sequence ID" value="NZ_LFEJ01000022.1"/>
</dbReference>
<dbReference type="OrthoDB" id="9761531at2"/>
<evidence type="ECO:0000256" key="2">
    <source>
        <dbReference type="ARBA" id="ARBA00022475"/>
    </source>
</evidence>
<evidence type="ECO:0000313" key="9">
    <source>
        <dbReference type="Proteomes" id="UP000037315"/>
    </source>
</evidence>
<dbReference type="PANTHER" id="PTHR30619:SF1">
    <property type="entry name" value="RECOMBINATION PROTEIN 2"/>
    <property type="match status" value="1"/>
</dbReference>
<dbReference type="Pfam" id="PF13567">
    <property type="entry name" value="DUF4131"/>
    <property type="match status" value="1"/>
</dbReference>
<dbReference type="STRING" id="1121863.GCA_000621185_00207"/>
<dbReference type="CDD" id="cd07731">
    <property type="entry name" value="ComA-like_MBL-fold"/>
    <property type="match status" value="1"/>
</dbReference>
<dbReference type="PANTHER" id="PTHR30619">
    <property type="entry name" value="DNA INTERNALIZATION/COMPETENCE PROTEIN COMEC/REC2"/>
    <property type="match status" value="1"/>
</dbReference>
<dbReference type="PATRIC" id="fig|1656095.3.peg.3109"/>
<comment type="subcellular location">
    <subcellularLocation>
        <location evidence="1">Cell membrane</location>
        <topology evidence="1">Multi-pass membrane protein</topology>
    </subcellularLocation>
</comment>
<dbReference type="SUPFAM" id="SSF56281">
    <property type="entry name" value="Metallo-hydrolase/oxidoreductase"/>
    <property type="match status" value="1"/>
</dbReference>
<dbReference type="Proteomes" id="UP000037315">
    <property type="component" value="Unassembled WGS sequence"/>
</dbReference>
<gene>
    <name evidence="8" type="ORF">ACH50_16635</name>
</gene>
<organism evidence="8 9">
    <name type="scientific">Franconibacter pulveris</name>
    <dbReference type="NCBI Taxonomy" id="435910"/>
    <lineage>
        <taxon>Bacteria</taxon>
        <taxon>Pseudomonadati</taxon>
        <taxon>Pseudomonadota</taxon>
        <taxon>Gammaproteobacteria</taxon>
        <taxon>Enterobacterales</taxon>
        <taxon>Enterobacteriaceae</taxon>
        <taxon>Franconibacter</taxon>
    </lineage>
</organism>
<evidence type="ECO:0000256" key="6">
    <source>
        <dbReference type="SAM" id="Phobius"/>
    </source>
</evidence>
<feature type="transmembrane region" description="Helical" evidence="6">
    <location>
        <begin position="223"/>
        <end position="244"/>
    </location>
</feature>
<dbReference type="InterPro" id="IPR004477">
    <property type="entry name" value="ComEC_N"/>
</dbReference>
<feature type="transmembrane region" description="Helical" evidence="6">
    <location>
        <begin position="50"/>
        <end position="69"/>
    </location>
</feature>
<evidence type="ECO:0000256" key="5">
    <source>
        <dbReference type="ARBA" id="ARBA00023136"/>
    </source>
</evidence>
<feature type="transmembrane region" description="Helical" evidence="6">
    <location>
        <begin position="329"/>
        <end position="347"/>
    </location>
</feature>
<dbReference type="Pfam" id="PF03772">
    <property type="entry name" value="Competence"/>
    <property type="match status" value="1"/>
</dbReference>
<evidence type="ECO:0000256" key="4">
    <source>
        <dbReference type="ARBA" id="ARBA00022989"/>
    </source>
</evidence>
<dbReference type="InterPro" id="IPR025405">
    <property type="entry name" value="DUF4131"/>
</dbReference>
<dbReference type="InterPro" id="IPR035681">
    <property type="entry name" value="ComA-like_MBL"/>
</dbReference>
<evidence type="ECO:0000313" key="8">
    <source>
        <dbReference type="EMBL" id="KMV33577.1"/>
    </source>
</evidence>
<dbReference type="NCBIfam" id="TIGR00360">
    <property type="entry name" value="ComEC_N-term"/>
    <property type="match status" value="1"/>
</dbReference>